<dbReference type="GO" id="GO:0061630">
    <property type="term" value="F:ubiquitin protein ligase activity"/>
    <property type="evidence" value="ECO:0007669"/>
    <property type="project" value="UniProtKB-EC"/>
</dbReference>
<evidence type="ECO:0000256" key="11">
    <source>
        <dbReference type="ARBA" id="ARBA00023136"/>
    </source>
</evidence>
<sequence length="181" mass="20732">MDIQTRQQITLRLPHHQDKAEGCCICSEAVDLPRSDGRTEELLVLPCSHTFGSICIIRWLSHSPNRSCPLCRRRMIYRGCGHAVKPYEVARAPRCVREEDMPDLCLVCRGGGVLEEQVRVIRERQMAVQRTLQGLRTWFPGLVGGVFRVDTVESRIGASKRKEEKEVAAIYAELEKDREEW</sequence>
<keyword evidence="9" id="KW-0862">Zinc</keyword>
<dbReference type="PANTHER" id="PTHR45977:SF13">
    <property type="entry name" value="GB|AAF27103.1"/>
    <property type="match status" value="1"/>
</dbReference>
<evidence type="ECO:0000256" key="4">
    <source>
        <dbReference type="ARBA" id="ARBA00022679"/>
    </source>
</evidence>
<keyword evidence="5" id="KW-0812">Transmembrane</keyword>
<evidence type="ECO:0000256" key="9">
    <source>
        <dbReference type="ARBA" id="ARBA00022833"/>
    </source>
</evidence>
<feature type="domain" description="RING-type" evidence="13">
    <location>
        <begin position="23"/>
        <end position="72"/>
    </location>
</feature>
<dbReference type="GO" id="GO:0016020">
    <property type="term" value="C:membrane"/>
    <property type="evidence" value="ECO:0007669"/>
    <property type="project" value="UniProtKB-SubCell"/>
</dbReference>
<dbReference type="AlphaFoldDB" id="A0A8T9B6T9"/>
<protein>
    <recommendedName>
        <fullName evidence="3">RING-type E3 ubiquitin transferase</fullName>
        <ecNumber evidence="3">2.3.2.27</ecNumber>
    </recommendedName>
</protein>
<dbReference type="Proteomes" id="UP000469559">
    <property type="component" value="Unassembled WGS sequence"/>
</dbReference>
<evidence type="ECO:0000313" key="14">
    <source>
        <dbReference type="EMBL" id="TVY14113.1"/>
    </source>
</evidence>
<evidence type="ECO:0000259" key="13">
    <source>
        <dbReference type="PROSITE" id="PS50089"/>
    </source>
</evidence>
<dbReference type="Gene3D" id="3.30.40.10">
    <property type="entry name" value="Zinc/RING finger domain, C3HC4 (zinc finger)"/>
    <property type="match status" value="1"/>
</dbReference>
<dbReference type="PROSITE" id="PS50089">
    <property type="entry name" value="ZF_RING_2"/>
    <property type="match status" value="1"/>
</dbReference>
<name>A0A8T9B6T9_9HELO</name>
<keyword evidence="11" id="KW-0472">Membrane</keyword>
<evidence type="ECO:0000256" key="1">
    <source>
        <dbReference type="ARBA" id="ARBA00000900"/>
    </source>
</evidence>
<comment type="caution">
    <text evidence="14">The sequence shown here is derived from an EMBL/GenBank/DDBJ whole genome shotgun (WGS) entry which is preliminary data.</text>
</comment>
<dbReference type="EMBL" id="QGMF01000764">
    <property type="protein sequence ID" value="TVY14113.1"/>
    <property type="molecule type" value="Genomic_DNA"/>
</dbReference>
<dbReference type="PANTHER" id="PTHR45977">
    <property type="entry name" value="TARGET OF ERK KINASE MPK-1"/>
    <property type="match status" value="1"/>
</dbReference>
<evidence type="ECO:0000256" key="12">
    <source>
        <dbReference type="PROSITE-ProRule" id="PRU00175"/>
    </source>
</evidence>
<evidence type="ECO:0000256" key="5">
    <source>
        <dbReference type="ARBA" id="ARBA00022692"/>
    </source>
</evidence>
<evidence type="ECO:0000256" key="6">
    <source>
        <dbReference type="ARBA" id="ARBA00022723"/>
    </source>
</evidence>
<keyword evidence="10" id="KW-1133">Transmembrane helix</keyword>
<keyword evidence="8" id="KW-0833">Ubl conjugation pathway</keyword>
<dbReference type="SUPFAM" id="SSF57850">
    <property type="entry name" value="RING/U-box"/>
    <property type="match status" value="1"/>
</dbReference>
<dbReference type="InterPro" id="IPR001841">
    <property type="entry name" value="Znf_RING"/>
</dbReference>
<dbReference type="GO" id="GO:0006511">
    <property type="term" value="P:ubiquitin-dependent protein catabolic process"/>
    <property type="evidence" value="ECO:0007669"/>
    <property type="project" value="TreeGrafter"/>
</dbReference>
<keyword evidence="4" id="KW-0808">Transferase</keyword>
<evidence type="ECO:0000256" key="10">
    <source>
        <dbReference type="ARBA" id="ARBA00022989"/>
    </source>
</evidence>
<evidence type="ECO:0000256" key="8">
    <source>
        <dbReference type="ARBA" id="ARBA00022786"/>
    </source>
</evidence>
<dbReference type="OrthoDB" id="8062037at2759"/>
<keyword evidence="7 12" id="KW-0863">Zinc-finger</keyword>
<evidence type="ECO:0000313" key="15">
    <source>
        <dbReference type="Proteomes" id="UP000469559"/>
    </source>
</evidence>
<dbReference type="EC" id="2.3.2.27" evidence="3"/>
<evidence type="ECO:0000256" key="2">
    <source>
        <dbReference type="ARBA" id="ARBA00004141"/>
    </source>
</evidence>
<proteinExistence type="predicted"/>
<evidence type="ECO:0000256" key="7">
    <source>
        <dbReference type="ARBA" id="ARBA00022771"/>
    </source>
</evidence>
<dbReference type="GO" id="GO:0016567">
    <property type="term" value="P:protein ubiquitination"/>
    <property type="evidence" value="ECO:0007669"/>
    <property type="project" value="TreeGrafter"/>
</dbReference>
<comment type="subcellular location">
    <subcellularLocation>
        <location evidence="2">Membrane</location>
        <topology evidence="2">Multi-pass membrane protein</topology>
    </subcellularLocation>
</comment>
<gene>
    <name evidence="14" type="ORF">LARI1_G009174</name>
</gene>
<dbReference type="InterPro" id="IPR013083">
    <property type="entry name" value="Znf_RING/FYVE/PHD"/>
</dbReference>
<keyword evidence="6" id="KW-0479">Metal-binding</keyword>
<dbReference type="Pfam" id="PF13639">
    <property type="entry name" value="zf-RING_2"/>
    <property type="match status" value="1"/>
</dbReference>
<comment type="catalytic activity">
    <reaction evidence="1">
        <text>S-ubiquitinyl-[E2 ubiquitin-conjugating enzyme]-L-cysteine + [acceptor protein]-L-lysine = [E2 ubiquitin-conjugating enzyme]-L-cysteine + N(6)-ubiquitinyl-[acceptor protein]-L-lysine.</text>
        <dbReference type="EC" id="2.3.2.27"/>
    </reaction>
</comment>
<evidence type="ECO:0000256" key="3">
    <source>
        <dbReference type="ARBA" id="ARBA00012483"/>
    </source>
</evidence>
<dbReference type="SMART" id="SM00184">
    <property type="entry name" value="RING"/>
    <property type="match status" value="1"/>
</dbReference>
<dbReference type="GO" id="GO:0008270">
    <property type="term" value="F:zinc ion binding"/>
    <property type="evidence" value="ECO:0007669"/>
    <property type="project" value="UniProtKB-KW"/>
</dbReference>
<reference evidence="14 15" key="1">
    <citation type="submission" date="2018-05" db="EMBL/GenBank/DDBJ databases">
        <title>Whole genome sequencing for identification of molecular markers to develop diagnostic detection tools for the regulated plant pathogen Lachnellula willkommii.</title>
        <authorList>
            <person name="Giroux E."/>
            <person name="Bilodeau G."/>
        </authorList>
    </citation>
    <scope>NUCLEOTIDE SEQUENCE [LARGE SCALE GENOMIC DNA]</scope>
    <source>
        <strain evidence="14 15">CBS 203.66</strain>
    </source>
</reference>
<accession>A0A8T9B6T9</accession>
<keyword evidence="15" id="KW-1185">Reference proteome</keyword>
<organism evidence="14 15">
    <name type="scientific">Lachnellula arida</name>
    <dbReference type="NCBI Taxonomy" id="1316785"/>
    <lineage>
        <taxon>Eukaryota</taxon>
        <taxon>Fungi</taxon>
        <taxon>Dikarya</taxon>
        <taxon>Ascomycota</taxon>
        <taxon>Pezizomycotina</taxon>
        <taxon>Leotiomycetes</taxon>
        <taxon>Helotiales</taxon>
        <taxon>Lachnaceae</taxon>
        <taxon>Lachnellula</taxon>
    </lineage>
</organism>